<dbReference type="InterPro" id="IPR051326">
    <property type="entry name" value="Kynurenine-oxoglutarate_AT"/>
</dbReference>
<proteinExistence type="inferred from homology"/>
<dbReference type="Proteomes" id="UP000306393">
    <property type="component" value="Unassembled WGS sequence"/>
</dbReference>
<dbReference type="GO" id="GO:0030170">
    <property type="term" value="F:pyridoxal phosphate binding"/>
    <property type="evidence" value="ECO:0007669"/>
    <property type="project" value="InterPro"/>
</dbReference>
<dbReference type="AlphaFoldDB" id="A0A4U3FLU1"/>
<dbReference type="InterPro" id="IPR015422">
    <property type="entry name" value="PyrdxlP-dep_Trfase_small"/>
</dbReference>
<keyword evidence="3 7" id="KW-0032">Aminotransferase</keyword>
<comment type="cofactor">
    <cofactor evidence="1">
        <name>pyridoxal 5'-phosphate</name>
        <dbReference type="ChEBI" id="CHEBI:597326"/>
    </cofactor>
</comment>
<evidence type="ECO:0000256" key="5">
    <source>
        <dbReference type="ARBA" id="ARBA00022898"/>
    </source>
</evidence>
<dbReference type="Gene3D" id="3.90.1150.10">
    <property type="entry name" value="Aspartate Aminotransferase, domain 1"/>
    <property type="match status" value="1"/>
</dbReference>
<dbReference type="FunFam" id="3.40.640.10:FF:000033">
    <property type="entry name" value="Aspartate aminotransferase"/>
    <property type="match status" value="1"/>
</dbReference>
<comment type="similarity">
    <text evidence="2">Belongs to the class-I pyridoxal-phosphate-dependent aminotransferase family.</text>
</comment>
<dbReference type="NCBIfam" id="NF009079">
    <property type="entry name" value="PRK12414.1"/>
    <property type="match status" value="1"/>
</dbReference>
<dbReference type="GO" id="GO:0005737">
    <property type="term" value="C:cytoplasm"/>
    <property type="evidence" value="ECO:0007669"/>
    <property type="project" value="TreeGrafter"/>
</dbReference>
<evidence type="ECO:0000313" key="7">
    <source>
        <dbReference type="EMBL" id="TKJ95121.1"/>
    </source>
</evidence>
<dbReference type="InterPro" id="IPR015424">
    <property type="entry name" value="PyrdxlP-dep_Trfase"/>
</dbReference>
<dbReference type="Gene3D" id="3.40.640.10">
    <property type="entry name" value="Type I PLP-dependent aspartate aminotransferase-like (Major domain)"/>
    <property type="match status" value="1"/>
</dbReference>
<organism evidence="7 8">
    <name type="scientific">Erwinia persicina</name>
    <dbReference type="NCBI Taxonomy" id="55211"/>
    <lineage>
        <taxon>Bacteria</taxon>
        <taxon>Pseudomonadati</taxon>
        <taxon>Pseudomonadota</taxon>
        <taxon>Gammaproteobacteria</taxon>
        <taxon>Enterobacterales</taxon>
        <taxon>Erwiniaceae</taxon>
        <taxon>Erwinia</taxon>
    </lineage>
</organism>
<dbReference type="NCBIfam" id="NF006569">
    <property type="entry name" value="PRK09082.1"/>
    <property type="match status" value="1"/>
</dbReference>
<accession>A0A4U3FLU1</accession>
<dbReference type="GO" id="GO:0016212">
    <property type="term" value="F:kynurenine-oxoglutarate transaminase activity"/>
    <property type="evidence" value="ECO:0007669"/>
    <property type="project" value="TreeGrafter"/>
</dbReference>
<dbReference type="PANTHER" id="PTHR43807:SF20">
    <property type="entry name" value="FI04487P"/>
    <property type="match status" value="1"/>
</dbReference>
<evidence type="ECO:0000256" key="3">
    <source>
        <dbReference type="ARBA" id="ARBA00022576"/>
    </source>
</evidence>
<dbReference type="SUPFAM" id="SSF53383">
    <property type="entry name" value="PLP-dependent transferases"/>
    <property type="match status" value="1"/>
</dbReference>
<gene>
    <name evidence="7" type="ORF">EpCFBP13511_01845</name>
</gene>
<dbReference type="InterPro" id="IPR004839">
    <property type="entry name" value="Aminotransferase_I/II_large"/>
</dbReference>
<dbReference type="OrthoDB" id="9763453at2"/>
<reference evidence="7 8" key="1">
    <citation type="journal article" date="2019" name="Sci. Rep.">
        <title>Differences in resource use lead to coexistence of seed-transmitted microbial populations.</title>
        <authorList>
            <person name="Torres-Cortes G."/>
            <person name="Garcia B.J."/>
            <person name="Compant S."/>
            <person name="Rezki S."/>
            <person name="Jones P."/>
            <person name="Preveaux A."/>
            <person name="Briand M."/>
            <person name="Roulet A."/>
            <person name="Bouchez O."/>
            <person name="Jacobson D."/>
            <person name="Barret M."/>
        </authorList>
    </citation>
    <scope>NUCLEOTIDE SEQUENCE [LARGE SCALE GENOMIC DNA]</scope>
    <source>
        <strain evidence="7 8">CFBP13511</strain>
    </source>
</reference>
<keyword evidence="4 7" id="KW-0808">Transferase</keyword>
<comment type="caution">
    <text evidence="7">The sequence shown here is derived from an EMBL/GenBank/DDBJ whole genome shotgun (WGS) entry which is preliminary data.</text>
</comment>
<evidence type="ECO:0000256" key="2">
    <source>
        <dbReference type="ARBA" id="ARBA00007441"/>
    </source>
</evidence>
<dbReference type="Pfam" id="PF00155">
    <property type="entry name" value="Aminotran_1_2"/>
    <property type="match status" value="1"/>
</dbReference>
<protein>
    <submittedName>
        <fullName evidence="7">Methionine aminotransferase</fullName>
    </submittedName>
</protein>
<evidence type="ECO:0000313" key="8">
    <source>
        <dbReference type="Proteomes" id="UP000306393"/>
    </source>
</evidence>
<evidence type="ECO:0000259" key="6">
    <source>
        <dbReference type="Pfam" id="PF00155"/>
    </source>
</evidence>
<dbReference type="PANTHER" id="PTHR43807">
    <property type="entry name" value="FI04487P"/>
    <property type="match status" value="1"/>
</dbReference>
<dbReference type="EMBL" id="QGAC01000001">
    <property type="protein sequence ID" value="TKJ95121.1"/>
    <property type="molecule type" value="Genomic_DNA"/>
</dbReference>
<evidence type="ECO:0000256" key="1">
    <source>
        <dbReference type="ARBA" id="ARBA00001933"/>
    </source>
</evidence>
<keyword evidence="5" id="KW-0663">Pyridoxal phosphate</keyword>
<evidence type="ECO:0000256" key="4">
    <source>
        <dbReference type="ARBA" id="ARBA00022679"/>
    </source>
</evidence>
<dbReference type="STRING" id="1219360.GCA_001571305_00878"/>
<feature type="domain" description="Aminotransferase class I/classII large" evidence="6">
    <location>
        <begin position="33"/>
        <end position="383"/>
    </location>
</feature>
<dbReference type="InterPro" id="IPR015421">
    <property type="entry name" value="PyrdxlP-dep_Trfase_major"/>
</dbReference>
<name>A0A4U3FLU1_9GAMM</name>
<dbReference type="RefSeq" id="WP_137268580.1">
    <property type="nucleotide sequence ID" value="NZ_QGAC01000001.1"/>
</dbReference>
<dbReference type="CDD" id="cd00609">
    <property type="entry name" value="AAT_like"/>
    <property type="match status" value="1"/>
</dbReference>
<sequence>MTLTSAVQQRSKLPDVGTTIFSVIGQLSALHNAINLSQGAPNFPCDPLLVEGVTRAMQQGHNQYATMTGLSALREVLAAKVGTLYGQKYDAASEVLITASASEGLYSAIAGLVHPGDEVIFFEPAFDSYAPIVRLQGAIPVGLKLQVPEFAINWDEVAAAITPKTRMIIINTPHNPSAQVLGAEDLHRLAALTRHTDIVVLSDEVYEHILFDGRQHHGMATHPELAQRSVIVSSFGKTFHVTGWRIGYLLAPAALMEEVVKVHQFMMFSADTPMQVAFAEYLQQPAHYLGLGDFYQRKRDQLACLLQDSPFTLLPSAGSFFMLASYADFSDESDSEMVKRLIVDHGVATIPLSAFYTDGTDNKLIRLSFAKDEATLQAGARALCQVKPR</sequence>